<feature type="domain" description="S1 motif" evidence="1">
    <location>
        <begin position="774"/>
        <end position="858"/>
    </location>
</feature>
<dbReference type="InterPro" id="IPR023319">
    <property type="entry name" value="Tex-like_HTH_dom_sf"/>
</dbReference>
<dbReference type="Pfam" id="PF17674">
    <property type="entry name" value="HHH_9"/>
    <property type="match status" value="1"/>
</dbReference>
<dbReference type="Gene3D" id="1.10.10.650">
    <property type="entry name" value="RuvA domain 2-like"/>
    <property type="match status" value="1"/>
</dbReference>
<dbReference type="GO" id="GO:0006139">
    <property type="term" value="P:nucleobase-containing compound metabolic process"/>
    <property type="evidence" value="ECO:0007669"/>
    <property type="project" value="InterPro"/>
</dbReference>
<dbReference type="InterPro" id="IPR018974">
    <property type="entry name" value="Tex-like_N"/>
</dbReference>
<dbReference type="InterPro" id="IPR012340">
    <property type="entry name" value="NA-bd_OB-fold"/>
</dbReference>
<dbReference type="PANTHER" id="PTHR10724">
    <property type="entry name" value="30S RIBOSOMAL PROTEIN S1"/>
    <property type="match status" value="1"/>
</dbReference>
<dbReference type="OrthoDB" id="995477at2759"/>
<dbReference type="InterPro" id="IPR041692">
    <property type="entry name" value="HHH_9"/>
</dbReference>
<dbReference type="FunFam" id="1.10.10.650:FF:000001">
    <property type="entry name" value="S1 RNA-binding domain 1"/>
    <property type="match status" value="1"/>
</dbReference>
<dbReference type="InterPro" id="IPR050437">
    <property type="entry name" value="Ribos_protein_bS1-like"/>
</dbReference>
<dbReference type="WBParaSite" id="HNAJ_0000734301-mRNA-1">
    <property type="protein sequence ID" value="HNAJ_0000734301-mRNA-1"/>
    <property type="gene ID" value="HNAJ_0000734301"/>
</dbReference>
<dbReference type="EMBL" id="UZAE01012036">
    <property type="protein sequence ID" value="VDO03199.1"/>
    <property type="molecule type" value="Genomic_DNA"/>
</dbReference>
<dbReference type="InterPro" id="IPR032639">
    <property type="entry name" value="Tex_YqgF"/>
</dbReference>
<dbReference type="FunFam" id="3.30.420.140:FF:000001">
    <property type="entry name" value="RNA-binding transcriptional accessory protein"/>
    <property type="match status" value="1"/>
</dbReference>
<evidence type="ECO:0000313" key="3">
    <source>
        <dbReference type="Proteomes" id="UP000278807"/>
    </source>
</evidence>
<proteinExistence type="predicted"/>
<dbReference type="InterPro" id="IPR006641">
    <property type="entry name" value="YqgF/RNaseH-like_dom"/>
</dbReference>
<dbReference type="InterPro" id="IPR023323">
    <property type="entry name" value="Tex-like_dom_sf"/>
</dbReference>
<protein>
    <submittedName>
        <fullName evidence="4">S1 motif domain-containing protein</fullName>
    </submittedName>
</protein>
<evidence type="ECO:0000313" key="4">
    <source>
        <dbReference type="WBParaSite" id="HNAJ_0000734301-mRNA-1"/>
    </source>
</evidence>
<reference evidence="4" key="1">
    <citation type="submission" date="2016-04" db="UniProtKB">
        <authorList>
            <consortium name="WormBaseParasite"/>
        </authorList>
    </citation>
    <scope>IDENTIFICATION</scope>
</reference>
<dbReference type="SUPFAM" id="SSF53098">
    <property type="entry name" value="Ribonuclease H-like"/>
    <property type="match status" value="1"/>
</dbReference>
<dbReference type="PROSITE" id="PS50126">
    <property type="entry name" value="S1"/>
    <property type="match status" value="1"/>
</dbReference>
<dbReference type="InterPro" id="IPR012337">
    <property type="entry name" value="RNaseH-like_sf"/>
</dbReference>
<dbReference type="SMART" id="SM00316">
    <property type="entry name" value="S1"/>
    <property type="match status" value="1"/>
</dbReference>
<dbReference type="AlphaFoldDB" id="A0A158QHF9"/>
<dbReference type="GO" id="GO:0003729">
    <property type="term" value="F:mRNA binding"/>
    <property type="evidence" value="ECO:0007669"/>
    <property type="project" value="TreeGrafter"/>
</dbReference>
<dbReference type="SUPFAM" id="SSF158832">
    <property type="entry name" value="Tex N-terminal region-like"/>
    <property type="match status" value="1"/>
</dbReference>
<dbReference type="GO" id="GO:0003735">
    <property type="term" value="F:structural constituent of ribosome"/>
    <property type="evidence" value="ECO:0007669"/>
    <property type="project" value="TreeGrafter"/>
</dbReference>
<dbReference type="Gene3D" id="1.10.3500.10">
    <property type="entry name" value="Tex N-terminal region-like"/>
    <property type="match status" value="1"/>
</dbReference>
<reference evidence="2 3" key="2">
    <citation type="submission" date="2018-11" db="EMBL/GenBank/DDBJ databases">
        <authorList>
            <consortium name="Pathogen Informatics"/>
        </authorList>
    </citation>
    <scope>NUCLEOTIDE SEQUENCE [LARGE SCALE GENOMIC DNA]</scope>
</reference>
<evidence type="ECO:0000313" key="2">
    <source>
        <dbReference type="EMBL" id="VDO03199.1"/>
    </source>
</evidence>
<dbReference type="InterPro" id="IPR010994">
    <property type="entry name" value="RuvA_2-like"/>
</dbReference>
<dbReference type="InterPro" id="IPR037027">
    <property type="entry name" value="YqgF/RNaseH-like_dom_sf"/>
</dbReference>
<name>A0A158QHF9_RODNA</name>
<evidence type="ECO:0000259" key="1">
    <source>
        <dbReference type="PROSITE" id="PS50126"/>
    </source>
</evidence>
<dbReference type="Proteomes" id="UP000278807">
    <property type="component" value="Unassembled WGS sequence"/>
</dbReference>
<dbReference type="Gene3D" id="2.40.50.140">
    <property type="entry name" value="Nucleic acid-binding proteins"/>
    <property type="match status" value="1"/>
</dbReference>
<dbReference type="InterPro" id="IPR055179">
    <property type="entry name" value="Tex-like_central_region"/>
</dbReference>
<dbReference type="STRING" id="102285.A0A158QHF9"/>
<dbReference type="SUPFAM" id="SSF50249">
    <property type="entry name" value="Nucleic acid-binding proteins"/>
    <property type="match status" value="1"/>
</dbReference>
<dbReference type="Gene3D" id="3.30.420.140">
    <property type="entry name" value="YqgF/RNase H-like domain"/>
    <property type="match status" value="1"/>
</dbReference>
<dbReference type="PANTHER" id="PTHR10724:SF10">
    <property type="entry name" value="S1 RNA-BINDING DOMAIN-CONTAINING PROTEIN 1"/>
    <property type="match status" value="1"/>
</dbReference>
<keyword evidence="3" id="KW-1185">Reference proteome</keyword>
<sequence length="859" mass="95390">MESMDVDWDVVTEIANTCGADHRITSKVITLLNSGNTLPFIARYRREATGNLNPDVLRAIKAKLSQCREVIEKVNSAYTQLSARGLMTDELRSNLRRCKTTSDVTFIESVPKTLASKARSAGLEPLALAIFRKGEKVDFSNANSKLSTMEVKTGVLHIMSEWICKDIAVLQEVESLCFKIPPNLETSKIVQKQPTPNVSKHNTLRDMAIYRPYFNFSMPFNHIPPHKILAINRGEDRKILRVKLSFSDRLVSRIRAIVGRYFLHHIHPTHHNLLWWAFDDGWKRLMKPCLTRKLRSRMTSDAQETSLLVFGANLRRILMTAPLRNAPLPSAGDLNAKMIDPKDEVPAPDVVSSSLGAPGDRLPVVGLDPGFRHGTKWAACDPLGVVIATGILHVTVRKPEQICNQTDSRVQALVTTMISHGISTIALGNGTACRETEKWLTNAIKSGLFSPLPVRYAIVNECGASTYSVSPLACQELPELDVSLRGAVSIARRLQDPLAEMVKIEPQHLGVGMYQHDLPPRKLQAEVEEALEECISFVGVDVNTAQKHVLARVAGLSQSKALEIINYRIKHGRFRCRNEILKVRGIGANTFAQCAGFLRVKPEFSITRMDASKDVEFISLCSDEEVGKSDDVDMKVISLGRKRNRLVAMDTQSPTKRSRIIIPEPNPNDFSFNPLDQTAIHPASYHIATALIRHLNYEVCDIGSTVLRNSAKALFASKDRDTVLSLFTTEEFGLETLCDILDALCRPLDFDERQDLFTPMFRSSVISITNLSPGLEVQGCVRNVTTFGAFVDIGVEVEALIPINQFPRPSSNRRNAGSSSSQIGCTRSILQQSGLRLGDRIKAKISSSLHLHISVELRS</sequence>
<dbReference type="Gene3D" id="1.10.150.310">
    <property type="entry name" value="Tex RuvX-like domain-like"/>
    <property type="match status" value="2"/>
</dbReference>
<organism evidence="4">
    <name type="scientific">Rodentolepis nana</name>
    <name type="common">Dwarf tapeworm</name>
    <name type="synonym">Hymenolepis nana</name>
    <dbReference type="NCBI Taxonomy" id="102285"/>
    <lineage>
        <taxon>Eukaryota</taxon>
        <taxon>Metazoa</taxon>
        <taxon>Spiralia</taxon>
        <taxon>Lophotrochozoa</taxon>
        <taxon>Platyhelminthes</taxon>
        <taxon>Cestoda</taxon>
        <taxon>Eucestoda</taxon>
        <taxon>Cyclophyllidea</taxon>
        <taxon>Hymenolepididae</taxon>
        <taxon>Rodentolepis</taxon>
    </lineage>
</organism>
<dbReference type="GO" id="GO:0006412">
    <property type="term" value="P:translation"/>
    <property type="evidence" value="ECO:0007669"/>
    <property type="project" value="TreeGrafter"/>
</dbReference>
<dbReference type="InterPro" id="IPR003029">
    <property type="entry name" value="S1_domain"/>
</dbReference>
<dbReference type="Pfam" id="PF16921">
    <property type="entry name" value="Tex_YqgF"/>
    <property type="match status" value="1"/>
</dbReference>
<dbReference type="Pfam" id="PF09371">
    <property type="entry name" value="Tex_N"/>
    <property type="match status" value="1"/>
</dbReference>
<accession>A0A158QHF9</accession>
<dbReference type="Pfam" id="PF22706">
    <property type="entry name" value="Tex_central_region"/>
    <property type="match status" value="1"/>
</dbReference>
<dbReference type="Pfam" id="PF00575">
    <property type="entry name" value="S1"/>
    <property type="match status" value="1"/>
</dbReference>
<dbReference type="Pfam" id="PF12836">
    <property type="entry name" value="HHH_3"/>
    <property type="match status" value="1"/>
</dbReference>
<dbReference type="SUPFAM" id="SSF47781">
    <property type="entry name" value="RuvA domain 2-like"/>
    <property type="match status" value="2"/>
</dbReference>
<dbReference type="SMART" id="SM00732">
    <property type="entry name" value="YqgFc"/>
    <property type="match status" value="1"/>
</dbReference>
<gene>
    <name evidence="2" type="ORF">HNAJ_LOCUS7339</name>
</gene>